<feature type="compositionally biased region" description="Basic and acidic residues" evidence="1">
    <location>
        <begin position="245"/>
        <end position="262"/>
    </location>
</feature>
<feature type="compositionally biased region" description="Low complexity" evidence="1">
    <location>
        <begin position="224"/>
        <end position="236"/>
    </location>
</feature>
<feature type="compositionally biased region" description="Basic residues" evidence="1">
    <location>
        <begin position="281"/>
        <end position="294"/>
    </location>
</feature>
<evidence type="ECO:0000313" key="2">
    <source>
        <dbReference type="EMBL" id="PUZ58723.1"/>
    </source>
</evidence>
<keyword evidence="3" id="KW-1185">Reference proteome</keyword>
<evidence type="ECO:0000313" key="3">
    <source>
        <dbReference type="Proteomes" id="UP000244336"/>
    </source>
</evidence>
<reference evidence="2 3" key="1">
    <citation type="submission" date="2018-04" db="EMBL/GenBank/DDBJ databases">
        <title>WGS assembly of Panicum hallii var. hallii HAL2.</title>
        <authorList>
            <person name="Lovell J."/>
            <person name="Jenkins J."/>
            <person name="Lowry D."/>
            <person name="Mamidi S."/>
            <person name="Sreedasyam A."/>
            <person name="Weng X."/>
            <person name="Barry K."/>
            <person name="Bonette J."/>
            <person name="Campitelli B."/>
            <person name="Daum C."/>
            <person name="Gordon S."/>
            <person name="Gould B."/>
            <person name="Lipzen A."/>
            <person name="MacQueen A."/>
            <person name="Palacio-Mejia J."/>
            <person name="Plott C."/>
            <person name="Shakirov E."/>
            <person name="Shu S."/>
            <person name="Yoshinaga Y."/>
            <person name="Zane M."/>
            <person name="Rokhsar D."/>
            <person name="Grimwood J."/>
            <person name="Schmutz J."/>
            <person name="Juenger T."/>
        </authorList>
    </citation>
    <scope>NUCLEOTIDE SEQUENCE [LARGE SCALE GENOMIC DNA]</scope>
    <source>
        <strain evidence="3">cv. HAL2</strain>
    </source>
</reference>
<feature type="compositionally biased region" description="Acidic residues" evidence="1">
    <location>
        <begin position="175"/>
        <end position="193"/>
    </location>
</feature>
<feature type="compositionally biased region" description="Acidic residues" evidence="1">
    <location>
        <begin position="307"/>
        <end position="322"/>
    </location>
</feature>
<proteinExistence type="predicted"/>
<feature type="compositionally biased region" description="Acidic residues" evidence="1">
    <location>
        <begin position="145"/>
        <end position="157"/>
    </location>
</feature>
<sequence>MDAAGAAAEFSPLNAEIAAKSSRIAELDARVSLLEAENARLREAVARGEATGRTGARDPKSGRLAAGPGGIKHEAAQELARRDVAWGIIEVSGGEKGAAVDGKSAGRIPMEGAVAALTRRKRVVTSESEGEAAVEDADGGRGSNEEDCAAGLEDDDVSITPRGKRRAAARVVTSDSEDGDHGELGSAEDDTGDQEGGVTASRKHGLCGVSDNDDEDVNEGVRMVASKAASPVVAPKTESEDEDDRVPIREVLKKMRKERASEDDADDELRETRGRSAPTTRRSRAIVKRGRASRRVTNFVEPKDYEMSEDNMEEDDDMDEFINNDSSESASAGDSAEESRDESDVSGTPVPNEESSSGSEECDGVADYKGVMARIGRRKKAEEWKFEGDMLAAFGEHSKLCLKAVCALYRKQTQEEQMEKAALVHNKRGFSHIDAPRGSHIAEFLLDGDRDGPLMKTIPELGKHDPSALGFCRKVASNYSKQLFAIYQNKEDPYFHP</sequence>
<evidence type="ECO:0000256" key="1">
    <source>
        <dbReference type="SAM" id="MobiDB-lite"/>
    </source>
</evidence>
<feature type="compositionally biased region" description="Acidic residues" evidence="1">
    <location>
        <begin position="128"/>
        <end position="137"/>
    </location>
</feature>
<protein>
    <submittedName>
        <fullName evidence="2">Uncharacterized protein</fullName>
    </submittedName>
</protein>
<organism evidence="2 3">
    <name type="scientific">Panicum hallii var. hallii</name>
    <dbReference type="NCBI Taxonomy" id="1504633"/>
    <lineage>
        <taxon>Eukaryota</taxon>
        <taxon>Viridiplantae</taxon>
        <taxon>Streptophyta</taxon>
        <taxon>Embryophyta</taxon>
        <taxon>Tracheophyta</taxon>
        <taxon>Spermatophyta</taxon>
        <taxon>Magnoliopsida</taxon>
        <taxon>Liliopsida</taxon>
        <taxon>Poales</taxon>
        <taxon>Poaceae</taxon>
        <taxon>PACMAD clade</taxon>
        <taxon>Panicoideae</taxon>
        <taxon>Panicodae</taxon>
        <taxon>Paniceae</taxon>
        <taxon>Panicinae</taxon>
        <taxon>Panicum</taxon>
        <taxon>Panicum sect. Panicum</taxon>
    </lineage>
</organism>
<dbReference type="Proteomes" id="UP000244336">
    <property type="component" value="Chromosome 5"/>
</dbReference>
<dbReference type="PANTHER" id="PTHR34380:SF1">
    <property type="entry name" value="OS01G0221300 PROTEIN"/>
    <property type="match status" value="1"/>
</dbReference>
<dbReference type="AlphaFoldDB" id="A0A2T7DT07"/>
<dbReference type="STRING" id="1504633.A0A2T7DT07"/>
<dbReference type="EMBL" id="CM009753">
    <property type="protein sequence ID" value="PUZ58723.1"/>
    <property type="molecule type" value="Genomic_DNA"/>
</dbReference>
<feature type="region of interest" description="Disordered" evidence="1">
    <location>
        <begin position="118"/>
        <end position="364"/>
    </location>
</feature>
<dbReference type="Gramene" id="PUZ58723">
    <property type="protein sequence ID" value="PUZ58723"/>
    <property type="gene ID" value="GQ55_5G530700"/>
</dbReference>
<feature type="region of interest" description="Disordered" evidence="1">
    <location>
        <begin position="45"/>
        <end position="70"/>
    </location>
</feature>
<dbReference type="PANTHER" id="PTHR34380">
    <property type="entry name" value="BNAA03G12380D PROTEIN"/>
    <property type="match status" value="1"/>
</dbReference>
<accession>A0A2T7DT07</accession>
<name>A0A2T7DT07_9POAL</name>
<gene>
    <name evidence="2" type="ORF">GQ55_5G530700</name>
</gene>
<dbReference type="OrthoDB" id="1899721at2759"/>
<feature type="compositionally biased region" description="Low complexity" evidence="1">
    <location>
        <begin position="323"/>
        <end position="334"/>
    </location>
</feature>